<keyword evidence="3" id="KW-0444">Lipid biosynthesis</keyword>
<feature type="transmembrane region" description="Helical" evidence="12">
    <location>
        <begin position="167"/>
        <end position="187"/>
    </location>
</feature>
<dbReference type="GO" id="GO:0008444">
    <property type="term" value="F:CDP-diacylglycerol-glycerol-3-phosphate 3-phosphatidyltransferase activity"/>
    <property type="evidence" value="ECO:0007669"/>
    <property type="project" value="InterPro"/>
</dbReference>
<keyword evidence="7" id="KW-0443">Lipid metabolism</keyword>
<dbReference type="InterPro" id="IPR048254">
    <property type="entry name" value="CDP_ALCOHOL_P_TRANSF_CS"/>
</dbReference>
<evidence type="ECO:0000256" key="3">
    <source>
        <dbReference type="ARBA" id="ARBA00022516"/>
    </source>
</evidence>
<feature type="transmembrane region" description="Helical" evidence="12">
    <location>
        <begin position="141"/>
        <end position="161"/>
    </location>
</feature>
<evidence type="ECO:0000313" key="14">
    <source>
        <dbReference type="Proteomes" id="UP000230935"/>
    </source>
</evidence>
<dbReference type="Proteomes" id="UP000230935">
    <property type="component" value="Unassembled WGS sequence"/>
</dbReference>
<organism evidence="13 14">
    <name type="scientific">Candidatus Buchananbacteria bacterium CG10_big_fil_rev_8_21_14_0_10_42_9</name>
    <dbReference type="NCBI Taxonomy" id="1974526"/>
    <lineage>
        <taxon>Bacteria</taxon>
        <taxon>Candidatus Buchananiibacteriota</taxon>
    </lineage>
</organism>
<evidence type="ECO:0000256" key="12">
    <source>
        <dbReference type="SAM" id="Phobius"/>
    </source>
</evidence>
<evidence type="ECO:0000256" key="6">
    <source>
        <dbReference type="ARBA" id="ARBA00022989"/>
    </source>
</evidence>
<keyword evidence="9" id="KW-0594">Phospholipid biosynthesis</keyword>
<dbReference type="PROSITE" id="PS00379">
    <property type="entry name" value="CDP_ALCOHOL_P_TRANSF"/>
    <property type="match status" value="1"/>
</dbReference>
<comment type="subcellular location">
    <subcellularLocation>
        <location evidence="1">Membrane</location>
        <topology evidence="1">Multi-pass membrane protein</topology>
    </subcellularLocation>
</comment>
<keyword evidence="10" id="KW-1208">Phospholipid metabolism</keyword>
<evidence type="ECO:0000256" key="5">
    <source>
        <dbReference type="ARBA" id="ARBA00022692"/>
    </source>
</evidence>
<evidence type="ECO:0000256" key="11">
    <source>
        <dbReference type="RuleBase" id="RU003750"/>
    </source>
</evidence>
<feature type="transmembrane region" description="Helical" evidence="12">
    <location>
        <begin position="36"/>
        <end position="56"/>
    </location>
</feature>
<feature type="transmembrane region" description="Helical" evidence="12">
    <location>
        <begin position="108"/>
        <end position="129"/>
    </location>
</feature>
<gene>
    <name evidence="13" type="ORF">COT81_03100</name>
</gene>
<name>A0A2H0W123_9BACT</name>
<protein>
    <recommendedName>
        <fullName evidence="15">CDP-diacylglycerol--glycerol-3-phosphate 3-phosphatidyltransferase</fullName>
    </recommendedName>
</protein>
<keyword evidence="8 12" id="KW-0472">Membrane</keyword>
<evidence type="ECO:0000256" key="9">
    <source>
        <dbReference type="ARBA" id="ARBA00023209"/>
    </source>
</evidence>
<keyword evidence="5 12" id="KW-0812">Transmembrane</keyword>
<dbReference type="AlphaFoldDB" id="A0A2H0W123"/>
<dbReference type="GO" id="GO:0046474">
    <property type="term" value="P:glycerophospholipid biosynthetic process"/>
    <property type="evidence" value="ECO:0007669"/>
    <property type="project" value="TreeGrafter"/>
</dbReference>
<evidence type="ECO:0000256" key="7">
    <source>
        <dbReference type="ARBA" id="ARBA00023098"/>
    </source>
</evidence>
<dbReference type="InterPro" id="IPR050324">
    <property type="entry name" value="CDP-alcohol_PTase-I"/>
</dbReference>
<dbReference type="InterPro" id="IPR043130">
    <property type="entry name" value="CDP-OH_PTrfase_TM_dom"/>
</dbReference>
<dbReference type="EMBL" id="PEZZ01000022">
    <property type="protein sequence ID" value="PIS05075.1"/>
    <property type="molecule type" value="Genomic_DNA"/>
</dbReference>
<comment type="similarity">
    <text evidence="2 11">Belongs to the CDP-alcohol phosphatidyltransferase class-I family.</text>
</comment>
<accession>A0A2H0W123</accession>
<sequence length="192" mass="21491">MLETHSSPKIYPQDKLLAKTILPFIPHSVKPNHVTILRFILTPFVLWLLITGNYTWGIPAFLITAFTDAIDGSMARTRDQITELGKAIDPIADKLLISTVLLVTALPYFYYTTIIVILLDISFIIAGWIYKSRGEDISANVWGKIKMTLQAISFTLLLIGIITQSPILFYLSLGGFFFAILFATISLHTRGI</sequence>
<proteinExistence type="inferred from homology"/>
<evidence type="ECO:0000256" key="2">
    <source>
        <dbReference type="ARBA" id="ARBA00010441"/>
    </source>
</evidence>
<dbReference type="InterPro" id="IPR000462">
    <property type="entry name" value="CDP-OH_P_trans"/>
</dbReference>
<dbReference type="Gene3D" id="1.20.120.1760">
    <property type="match status" value="1"/>
</dbReference>
<evidence type="ECO:0000256" key="1">
    <source>
        <dbReference type="ARBA" id="ARBA00004141"/>
    </source>
</evidence>
<keyword evidence="4 11" id="KW-0808">Transferase</keyword>
<evidence type="ECO:0000256" key="10">
    <source>
        <dbReference type="ARBA" id="ARBA00023264"/>
    </source>
</evidence>
<evidence type="ECO:0008006" key="15">
    <source>
        <dbReference type="Google" id="ProtNLM"/>
    </source>
</evidence>
<dbReference type="GO" id="GO:0016020">
    <property type="term" value="C:membrane"/>
    <property type="evidence" value="ECO:0007669"/>
    <property type="project" value="UniProtKB-SubCell"/>
</dbReference>
<dbReference type="InterPro" id="IPR004570">
    <property type="entry name" value="Phosphatidylglycerol_P_synth"/>
</dbReference>
<evidence type="ECO:0000256" key="4">
    <source>
        <dbReference type="ARBA" id="ARBA00022679"/>
    </source>
</evidence>
<dbReference type="Pfam" id="PF01066">
    <property type="entry name" value="CDP-OH_P_transf"/>
    <property type="match status" value="1"/>
</dbReference>
<comment type="caution">
    <text evidence="13">The sequence shown here is derived from an EMBL/GenBank/DDBJ whole genome shotgun (WGS) entry which is preliminary data.</text>
</comment>
<dbReference type="PANTHER" id="PTHR14269">
    <property type="entry name" value="CDP-DIACYLGLYCEROL--GLYCEROL-3-PHOSPHATE 3-PHOSPHATIDYLTRANSFERASE-RELATED"/>
    <property type="match status" value="1"/>
</dbReference>
<keyword evidence="6 12" id="KW-1133">Transmembrane helix</keyword>
<reference evidence="14" key="1">
    <citation type="submission" date="2017-09" db="EMBL/GenBank/DDBJ databases">
        <title>Depth-based differentiation of microbial function through sediment-hosted aquifers and enrichment of novel symbionts in the deep terrestrial subsurface.</title>
        <authorList>
            <person name="Probst A.J."/>
            <person name="Ladd B."/>
            <person name="Jarett J.K."/>
            <person name="Geller-Mcgrath D.E."/>
            <person name="Sieber C.M.K."/>
            <person name="Emerson J.B."/>
            <person name="Anantharaman K."/>
            <person name="Thomas B.C."/>
            <person name="Malmstrom R."/>
            <person name="Stieglmeier M."/>
            <person name="Klingl A."/>
            <person name="Woyke T."/>
            <person name="Ryan C.M."/>
            <person name="Banfield J.F."/>
        </authorList>
    </citation>
    <scope>NUCLEOTIDE SEQUENCE [LARGE SCALE GENOMIC DNA]</scope>
</reference>
<dbReference type="PIRSF" id="PIRSF000847">
    <property type="entry name" value="Phos_ph_gly_syn"/>
    <property type="match status" value="1"/>
</dbReference>
<dbReference type="PANTHER" id="PTHR14269:SF62">
    <property type="entry name" value="CDP-DIACYLGLYCEROL--GLYCEROL-3-PHOSPHATE 3-PHOSPHATIDYLTRANSFERASE 1, CHLOROPLASTIC"/>
    <property type="match status" value="1"/>
</dbReference>
<evidence type="ECO:0000313" key="13">
    <source>
        <dbReference type="EMBL" id="PIS05075.1"/>
    </source>
</evidence>
<evidence type="ECO:0000256" key="8">
    <source>
        <dbReference type="ARBA" id="ARBA00023136"/>
    </source>
</evidence>